<proteinExistence type="predicted"/>
<accession>A0A1I3Y016</accession>
<dbReference type="RefSeq" id="WP_091680150.1">
    <property type="nucleotide sequence ID" value="NZ_FOSN01000004.1"/>
</dbReference>
<keyword evidence="2" id="KW-1185">Reference proteome</keyword>
<dbReference type="Pfam" id="PF00494">
    <property type="entry name" value="SQS_PSY"/>
    <property type="match status" value="1"/>
</dbReference>
<dbReference type="OrthoDB" id="9814909at2"/>
<dbReference type="PANTHER" id="PTHR31480">
    <property type="entry name" value="BIFUNCTIONAL LYCOPENE CYCLASE/PHYTOENE SYNTHASE"/>
    <property type="match status" value="1"/>
</dbReference>
<dbReference type="GO" id="GO:0016765">
    <property type="term" value="F:transferase activity, transferring alkyl or aryl (other than methyl) groups"/>
    <property type="evidence" value="ECO:0007669"/>
    <property type="project" value="UniProtKB-ARBA"/>
</dbReference>
<reference evidence="1 2" key="1">
    <citation type="submission" date="2016-10" db="EMBL/GenBank/DDBJ databases">
        <authorList>
            <person name="de Groot N.N."/>
        </authorList>
    </citation>
    <scope>NUCLEOTIDE SEQUENCE [LARGE SCALE GENOMIC DNA]</scope>
    <source>
        <strain evidence="1 2">NE2</strain>
    </source>
</reference>
<evidence type="ECO:0000313" key="2">
    <source>
        <dbReference type="Proteomes" id="UP000198755"/>
    </source>
</evidence>
<dbReference type="SUPFAM" id="SSF48576">
    <property type="entry name" value="Terpenoid synthases"/>
    <property type="match status" value="1"/>
</dbReference>
<name>A0A1I3Y016_9HYPH</name>
<dbReference type="EMBL" id="FOSN01000004">
    <property type="protein sequence ID" value="SFK24586.1"/>
    <property type="molecule type" value="Genomic_DNA"/>
</dbReference>
<dbReference type="InterPro" id="IPR008949">
    <property type="entry name" value="Isoprenoid_synthase_dom_sf"/>
</dbReference>
<protein>
    <submittedName>
        <fullName evidence="1">Phytoene synthase</fullName>
    </submittedName>
</protein>
<dbReference type="InterPro" id="IPR002060">
    <property type="entry name" value="Squ/phyt_synthse"/>
</dbReference>
<dbReference type="Proteomes" id="UP000198755">
    <property type="component" value="Unassembled WGS sequence"/>
</dbReference>
<dbReference type="AlphaFoldDB" id="A0A1I3Y016"/>
<evidence type="ECO:0000313" key="1">
    <source>
        <dbReference type="EMBL" id="SFK24586.1"/>
    </source>
</evidence>
<dbReference type="Gene3D" id="1.10.600.10">
    <property type="entry name" value="Farnesyl Diphosphate Synthase"/>
    <property type="match status" value="1"/>
</dbReference>
<organism evidence="1 2">
    <name type="scientific">Methylocapsa palsarum</name>
    <dbReference type="NCBI Taxonomy" id="1612308"/>
    <lineage>
        <taxon>Bacteria</taxon>
        <taxon>Pseudomonadati</taxon>
        <taxon>Pseudomonadota</taxon>
        <taxon>Alphaproteobacteria</taxon>
        <taxon>Hyphomicrobiales</taxon>
        <taxon>Beijerinckiaceae</taxon>
        <taxon>Methylocapsa</taxon>
    </lineage>
</organism>
<gene>
    <name evidence="1" type="ORF">SAMN05444581_104173</name>
</gene>
<sequence>MTADHLFPGREPDYSYCETMLRRDDPDRWLSALFVPRPLRPHIHALYAFSLEIARVREIVSEPLLGEIRYQWWRDAIEGSGSETQANPVAAALLDTVERSDLPKRPLLDLIDARHFDLYDDPMESVEALEAYARATSSGLFRLASTILEPDEPTQGLGADEAAGIAYALTGLLRALPWHCARGQLYVPLDLLAKHGARREDFAAGVATPGVLAALADLRALARRHLETFDARILGLPDRSRAAFLPASLCELYLCAMEQPGYDPFKTPVAPPQWRRQWILWRAAKTWG</sequence>
<dbReference type="STRING" id="1612308.SAMN05444581_104173"/>